<reference evidence="2 3" key="1">
    <citation type="submission" date="2022-01" db="EMBL/GenBank/DDBJ databases">
        <title>A chromosomal length assembly of Cordylochernes scorpioides.</title>
        <authorList>
            <person name="Zeh D."/>
            <person name="Zeh J."/>
        </authorList>
    </citation>
    <scope>NUCLEOTIDE SEQUENCE [LARGE SCALE GENOMIC DNA]</scope>
    <source>
        <strain evidence="2">IN4F17</strain>
        <tissue evidence="2">Whole Body</tissue>
    </source>
</reference>
<dbReference type="InterPro" id="IPR050238">
    <property type="entry name" value="DNA_Rep/Repair_Clamp_Loader"/>
</dbReference>
<organism evidence="2 3">
    <name type="scientific">Cordylochernes scorpioides</name>
    <dbReference type="NCBI Taxonomy" id="51811"/>
    <lineage>
        <taxon>Eukaryota</taxon>
        <taxon>Metazoa</taxon>
        <taxon>Ecdysozoa</taxon>
        <taxon>Arthropoda</taxon>
        <taxon>Chelicerata</taxon>
        <taxon>Arachnida</taxon>
        <taxon>Pseudoscorpiones</taxon>
        <taxon>Cheliferoidea</taxon>
        <taxon>Chernetidae</taxon>
        <taxon>Cordylochernes</taxon>
    </lineage>
</organism>
<gene>
    <name evidence="2" type="ORF">LAZ67_4003358</name>
</gene>
<evidence type="ECO:0000256" key="1">
    <source>
        <dbReference type="SAM" id="MobiDB-lite"/>
    </source>
</evidence>
<proteinExistence type="predicted"/>
<dbReference type="PANTHER" id="PTHR11669:SF5">
    <property type="entry name" value="REPLICATION FACTOR C SUBUNIT 2"/>
    <property type="match status" value="1"/>
</dbReference>
<dbReference type="PANTHER" id="PTHR11669">
    <property type="entry name" value="REPLICATION FACTOR C / DNA POLYMERASE III GAMMA-TAU SUBUNIT"/>
    <property type="match status" value="1"/>
</dbReference>
<name>A0ABY6KDM7_9ARAC</name>
<dbReference type="Proteomes" id="UP001235939">
    <property type="component" value="Chromosome 04"/>
</dbReference>
<keyword evidence="3" id="KW-1185">Reference proteome</keyword>
<evidence type="ECO:0000313" key="3">
    <source>
        <dbReference type="Proteomes" id="UP001235939"/>
    </source>
</evidence>
<evidence type="ECO:0000313" key="2">
    <source>
        <dbReference type="EMBL" id="UYV66925.1"/>
    </source>
</evidence>
<protein>
    <submittedName>
        <fullName evidence="2">RFC2</fullName>
    </submittedName>
</protein>
<dbReference type="InterPro" id="IPR027417">
    <property type="entry name" value="P-loop_NTPase"/>
</dbReference>
<dbReference type="SUPFAM" id="SSF52540">
    <property type="entry name" value="P-loop containing nucleoside triphosphate hydrolases"/>
    <property type="match status" value="1"/>
</dbReference>
<accession>A0ABY6KDM7</accession>
<dbReference type="EMBL" id="CP092866">
    <property type="protein sequence ID" value="UYV66925.1"/>
    <property type="molecule type" value="Genomic_DNA"/>
</dbReference>
<feature type="compositionally biased region" description="Basic and acidic residues" evidence="1">
    <location>
        <begin position="1"/>
        <end position="17"/>
    </location>
</feature>
<feature type="region of interest" description="Disordered" evidence="1">
    <location>
        <begin position="1"/>
        <end position="37"/>
    </location>
</feature>
<sequence>MERTSEEKMEVDQETKSTQETAAPKANMPCVRDVQGPPGVGKTTTILCLAQTMLGPSYKNAVLELNASNDRTPNGRAKVFFRERFPPTGEFLNSKNDNFENENCPL</sequence>
<dbReference type="Gene3D" id="3.40.50.300">
    <property type="entry name" value="P-loop containing nucleotide triphosphate hydrolases"/>
    <property type="match status" value="1"/>
</dbReference>